<feature type="domain" description="Major facilitator superfamily (MFS) profile" evidence="8">
    <location>
        <begin position="12"/>
        <end position="402"/>
    </location>
</feature>
<feature type="transmembrane region" description="Helical" evidence="7">
    <location>
        <begin position="217"/>
        <end position="237"/>
    </location>
</feature>
<feature type="transmembrane region" description="Helical" evidence="7">
    <location>
        <begin position="144"/>
        <end position="165"/>
    </location>
</feature>
<dbReference type="PANTHER" id="PTHR23517:SF13">
    <property type="entry name" value="MAJOR FACILITATOR SUPERFAMILY MFS_1"/>
    <property type="match status" value="1"/>
</dbReference>
<dbReference type="InterPro" id="IPR011701">
    <property type="entry name" value="MFS"/>
</dbReference>
<name>A0A2M9AQC2_9ACTN</name>
<feature type="transmembrane region" description="Helical" evidence="7">
    <location>
        <begin position="347"/>
        <end position="368"/>
    </location>
</feature>
<accession>A0A2M9AQC2</accession>
<keyword evidence="2" id="KW-0813">Transport</keyword>
<dbReference type="SUPFAM" id="SSF103473">
    <property type="entry name" value="MFS general substrate transporter"/>
    <property type="match status" value="1"/>
</dbReference>
<evidence type="ECO:0000256" key="6">
    <source>
        <dbReference type="ARBA" id="ARBA00023136"/>
    </source>
</evidence>
<dbReference type="RefSeq" id="WP_100415612.1">
    <property type="nucleotide sequence ID" value="NZ_PGEZ01000005.1"/>
</dbReference>
<proteinExistence type="predicted"/>
<feature type="transmembrane region" description="Helical" evidence="7">
    <location>
        <begin position="311"/>
        <end position="335"/>
    </location>
</feature>
<dbReference type="PROSITE" id="PS50850">
    <property type="entry name" value="MFS"/>
    <property type="match status" value="1"/>
</dbReference>
<evidence type="ECO:0000313" key="9">
    <source>
        <dbReference type="EMBL" id="PJJ47843.1"/>
    </source>
</evidence>
<dbReference type="AlphaFoldDB" id="A0A2M9AQC2"/>
<evidence type="ECO:0000313" key="10">
    <source>
        <dbReference type="Proteomes" id="UP000230842"/>
    </source>
</evidence>
<comment type="subcellular location">
    <subcellularLocation>
        <location evidence="1">Cell membrane</location>
        <topology evidence="1">Multi-pass membrane protein</topology>
    </subcellularLocation>
</comment>
<protein>
    <submittedName>
        <fullName evidence="9">Putative MFS family arabinose efflux permease</fullName>
    </submittedName>
</protein>
<dbReference type="PANTHER" id="PTHR23517">
    <property type="entry name" value="RESISTANCE PROTEIN MDTM, PUTATIVE-RELATED-RELATED"/>
    <property type="match status" value="1"/>
</dbReference>
<feature type="transmembrane region" description="Helical" evidence="7">
    <location>
        <begin position="53"/>
        <end position="73"/>
    </location>
</feature>
<dbReference type="GO" id="GO:0022857">
    <property type="term" value="F:transmembrane transporter activity"/>
    <property type="evidence" value="ECO:0007669"/>
    <property type="project" value="InterPro"/>
</dbReference>
<feature type="transmembrane region" description="Helical" evidence="7">
    <location>
        <begin position="177"/>
        <end position="196"/>
    </location>
</feature>
<evidence type="ECO:0000256" key="3">
    <source>
        <dbReference type="ARBA" id="ARBA00022475"/>
    </source>
</evidence>
<feature type="transmembrane region" description="Helical" evidence="7">
    <location>
        <begin position="286"/>
        <end position="305"/>
    </location>
</feature>
<feature type="transmembrane region" description="Helical" evidence="7">
    <location>
        <begin position="109"/>
        <end position="132"/>
    </location>
</feature>
<evidence type="ECO:0000256" key="5">
    <source>
        <dbReference type="ARBA" id="ARBA00022989"/>
    </source>
</evidence>
<dbReference type="GO" id="GO:0005886">
    <property type="term" value="C:plasma membrane"/>
    <property type="evidence" value="ECO:0007669"/>
    <property type="project" value="UniProtKB-SubCell"/>
</dbReference>
<dbReference type="InterPro" id="IPR036259">
    <property type="entry name" value="MFS_trans_sf"/>
</dbReference>
<evidence type="ECO:0000256" key="4">
    <source>
        <dbReference type="ARBA" id="ARBA00022692"/>
    </source>
</evidence>
<evidence type="ECO:0000259" key="8">
    <source>
        <dbReference type="PROSITE" id="PS50850"/>
    </source>
</evidence>
<dbReference type="OrthoDB" id="3177957at2"/>
<sequence length="403" mass="40585">MTTTTAPSPTAAPPRARLGFVLAVATATVMMAGASAPSPFYPVLQERLGYSPGTSTAIFGVYAITLLATLLVLGSVSDHVGRRPVISGALVLLTLSVVLFWHADTVSVLLLARAVQGVASALLLSTLSAAVVDFESPDHPDSAALWNTVSPLAGLASGALAAGLVLDVSPGAAEAEVFGGLTIAYLALALAAWSVPETAPRHAGLAASLLPRVALPAAVRPLFLLSFPALLAGWATGGLYLSLTPLVVSHELGGTGHAWQGLAIAALAGTGALSCFLVRDWSPRRITLYGTTTLAVGTALTLIAISLGPLVAFLLAVVVAGSGFGTAFMGVLRSIVPAIPPAERGEVFAAIFVVSYLSLGVPATIAGMAVEPAGLGTTTLVYGIGVALLAAVAAVLRAFTTRD</sequence>
<evidence type="ECO:0000256" key="1">
    <source>
        <dbReference type="ARBA" id="ARBA00004651"/>
    </source>
</evidence>
<organism evidence="9 10">
    <name type="scientific">Mumia flava</name>
    <dbReference type="NCBI Taxonomy" id="1348852"/>
    <lineage>
        <taxon>Bacteria</taxon>
        <taxon>Bacillati</taxon>
        <taxon>Actinomycetota</taxon>
        <taxon>Actinomycetes</taxon>
        <taxon>Propionibacteriales</taxon>
        <taxon>Nocardioidaceae</taxon>
        <taxon>Mumia</taxon>
    </lineage>
</organism>
<gene>
    <name evidence="9" type="ORF">CLV56_4102</name>
</gene>
<comment type="caution">
    <text evidence="9">The sequence shown here is derived from an EMBL/GenBank/DDBJ whole genome shotgun (WGS) entry which is preliminary data.</text>
</comment>
<dbReference type="InterPro" id="IPR050171">
    <property type="entry name" value="MFS_Transporters"/>
</dbReference>
<evidence type="ECO:0000256" key="2">
    <source>
        <dbReference type="ARBA" id="ARBA00022448"/>
    </source>
</evidence>
<keyword evidence="4 7" id="KW-0812">Transmembrane</keyword>
<dbReference type="Proteomes" id="UP000230842">
    <property type="component" value="Unassembled WGS sequence"/>
</dbReference>
<dbReference type="EMBL" id="PGEZ01000005">
    <property type="protein sequence ID" value="PJJ47843.1"/>
    <property type="molecule type" value="Genomic_DNA"/>
</dbReference>
<feature type="transmembrane region" description="Helical" evidence="7">
    <location>
        <begin position="257"/>
        <end position="279"/>
    </location>
</feature>
<keyword evidence="10" id="KW-1185">Reference proteome</keyword>
<keyword evidence="3" id="KW-1003">Cell membrane</keyword>
<dbReference type="Gene3D" id="1.20.1250.20">
    <property type="entry name" value="MFS general substrate transporter like domains"/>
    <property type="match status" value="1"/>
</dbReference>
<keyword evidence="5 7" id="KW-1133">Transmembrane helix</keyword>
<dbReference type="Pfam" id="PF07690">
    <property type="entry name" value="MFS_1"/>
    <property type="match status" value="1"/>
</dbReference>
<feature type="transmembrane region" description="Helical" evidence="7">
    <location>
        <begin position="380"/>
        <end position="399"/>
    </location>
</feature>
<dbReference type="InterPro" id="IPR020846">
    <property type="entry name" value="MFS_dom"/>
</dbReference>
<keyword evidence="6 7" id="KW-0472">Membrane</keyword>
<reference evidence="9 10" key="1">
    <citation type="submission" date="2017-11" db="EMBL/GenBank/DDBJ databases">
        <title>Genomic Encyclopedia of Archaeal and Bacterial Type Strains, Phase II (KMG-II): From Individual Species to Whole Genera.</title>
        <authorList>
            <person name="Goeker M."/>
        </authorList>
    </citation>
    <scope>NUCLEOTIDE SEQUENCE [LARGE SCALE GENOMIC DNA]</scope>
    <source>
        <strain evidence="9 10">DSM 27763</strain>
    </source>
</reference>
<feature type="transmembrane region" description="Helical" evidence="7">
    <location>
        <begin position="85"/>
        <end position="103"/>
    </location>
</feature>
<evidence type="ECO:0000256" key="7">
    <source>
        <dbReference type="SAM" id="Phobius"/>
    </source>
</evidence>